<dbReference type="InterPro" id="IPR002018">
    <property type="entry name" value="CarbesteraseB"/>
</dbReference>
<keyword evidence="7" id="KW-1185">Reference proteome</keyword>
<evidence type="ECO:0000256" key="1">
    <source>
        <dbReference type="ARBA" id="ARBA00005964"/>
    </source>
</evidence>
<sequence>MSAGGASTHFHMLNSKSRGLFHKAISMSGCILNPWVIMEKPLNRTKELASIVGCPSENVQAMLKCLRETPADQIVSVVGDFQPWLFNPFSPFGAVIDSWSKDPVLPRHPLELLEKGDLYDIPWISSHTTGEGLYPGFDFYPEKYLKHINDHWDDVVPHILHYDFTVAPSLRKEVNSKIRSEYFGNGPVDRQSYKKLIDMIGDRLFKVDIEKCTRLQAAAMKSPAFHYIFDYRGVHSWTELRSGTKENIGVSHADDSIYVFKTSLDSLSTKSDRHVSKIMVDIFTSFAKTGLPKIDIEWPEISKNKENPMKYLEITSDVQVGESKELGNNKFWDSLPFSENYMLRYKDEL</sequence>
<evidence type="ECO:0000256" key="3">
    <source>
        <dbReference type="ARBA" id="ARBA00022801"/>
    </source>
</evidence>
<dbReference type="SUPFAM" id="SSF53474">
    <property type="entry name" value="alpha/beta-Hydrolases"/>
    <property type="match status" value="1"/>
</dbReference>
<dbReference type="Proteomes" id="UP001431783">
    <property type="component" value="Unassembled WGS sequence"/>
</dbReference>
<dbReference type="Gene3D" id="3.40.50.1820">
    <property type="entry name" value="alpha/beta hydrolase"/>
    <property type="match status" value="1"/>
</dbReference>
<feature type="domain" description="Carboxylesterase type B" evidence="5">
    <location>
        <begin position="2"/>
        <end position="332"/>
    </location>
</feature>
<evidence type="ECO:0000313" key="7">
    <source>
        <dbReference type="Proteomes" id="UP001431783"/>
    </source>
</evidence>
<name>A0AAW1UU35_9CUCU</name>
<organism evidence="6 7">
    <name type="scientific">Henosepilachna vigintioctopunctata</name>
    <dbReference type="NCBI Taxonomy" id="420089"/>
    <lineage>
        <taxon>Eukaryota</taxon>
        <taxon>Metazoa</taxon>
        <taxon>Ecdysozoa</taxon>
        <taxon>Arthropoda</taxon>
        <taxon>Hexapoda</taxon>
        <taxon>Insecta</taxon>
        <taxon>Pterygota</taxon>
        <taxon>Neoptera</taxon>
        <taxon>Endopterygota</taxon>
        <taxon>Coleoptera</taxon>
        <taxon>Polyphaga</taxon>
        <taxon>Cucujiformia</taxon>
        <taxon>Coccinelloidea</taxon>
        <taxon>Coccinellidae</taxon>
        <taxon>Epilachninae</taxon>
        <taxon>Epilachnini</taxon>
        <taxon>Henosepilachna</taxon>
    </lineage>
</organism>
<accession>A0AAW1UU35</accession>
<evidence type="ECO:0000256" key="4">
    <source>
        <dbReference type="ARBA" id="ARBA00023180"/>
    </source>
</evidence>
<keyword evidence="4" id="KW-0325">Glycoprotein</keyword>
<dbReference type="GO" id="GO:0052689">
    <property type="term" value="F:carboxylic ester hydrolase activity"/>
    <property type="evidence" value="ECO:0007669"/>
    <property type="project" value="UniProtKB-KW"/>
</dbReference>
<reference evidence="6 7" key="1">
    <citation type="submission" date="2023-03" db="EMBL/GenBank/DDBJ databases">
        <title>Genome insight into feeding habits of ladybird beetles.</title>
        <authorList>
            <person name="Li H.-S."/>
            <person name="Huang Y.-H."/>
            <person name="Pang H."/>
        </authorList>
    </citation>
    <scope>NUCLEOTIDE SEQUENCE [LARGE SCALE GENOMIC DNA]</scope>
    <source>
        <strain evidence="6">SYSU_2023b</strain>
        <tissue evidence="6">Whole body</tissue>
    </source>
</reference>
<comment type="caution">
    <text evidence="6">The sequence shown here is derived from an EMBL/GenBank/DDBJ whole genome shotgun (WGS) entry which is preliminary data.</text>
</comment>
<keyword evidence="3" id="KW-0378">Hydrolase</keyword>
<gene>
    <name evidence="6" type="ORF">WA026_005238</name>
</gene>
<dbReference type="Pfam" id="PF00135">
    <property type="entry name" value="COesterase"/>
    <property type="match status" value="1"/>
</dbReference>
<proteinExistence type="inferred from homology"/>
<dbReference type="PANTHER" id="PTHR43142:SF1">
    <property type="entry name" value="CARBOXYLIC ESTER HYDROLASE"/>
    <property type="match status" value="1"/>
</dbReference>
<evidence type="ECO:0000259" key="5">
    <source>
        <dbReference type="Pfam" id="PF00135"/>
    </source>
</evidence>
<dbReference type="InterPro" id="IPR029058">
    <property type="entry name" value="AB_hydrolase_fold"/>
</dbReference>
<dbReference type="PANTHER" id="PTHR43142">
    <property type="entry name" value="CARBOXYLIC ESTER HYDROLASE"/>
    <property type="match status" value="1"/>
</dbReference>
<dbReference type="AlphaFoldDB" id="A0AAW1UU35"/>
<protein>
    <recommendedName>
        <fullName evidence="5">Carboxylesterase type B domain-containing protein</fullName>
    </recommendedName>
</protein>
<evidence type="ECO:0000313" key="6">
    <source>
        <dbReference type="EMBL" id="KAK9884286.1"/>
    </source>
</evidence>
<evidence type="ECO:0000256" key="2">
    <source>
        <dbReference type="ARBA" id="ARBA00022487"/>
    </source>
</evidence>
<comment type="similarity">
    <text evidence="1">Belongs to the type-B carboxylesterase/lipase family.</text>
</comment>
<keyword evidence="2" id="KW-0719">Serine esterase</keyword>
<dbReference type="EMBL" id="JARQZJ010000092">
    <property type="protein sequence ID" value="KAK9884286.1"/>
    <property type="molecule type" value="Genomic_DNA"/>
</dbReference>